<evidence type="ECO:0008006" key="3">
    <source>
        <dbReference type="Google" id="ProtNLM"/>
    </source>
</evidence>
<proteinExistence type="predicted"/>
<dbReference type="GO" id="GO:0009653">
    <property type="term" value="P:anatomical structure morphogenesis"/>
    <property type="evidence" value="ECO:0007669"/>
    <property type="project" value="TreeGrafter"/>
</dbReference>
<dbReference type="Proteomes" id="UP000270094">
    <property type="component" value="Unassembled WGS sequence"/>
</dbReference>
<evidence type="ECO:0000313" key="1">
    <source>
        <dbReference type="EMBL" id="VDM83260.1"/>
    </source>
</evidence>
<dbReference type="EMBL" id="UYYB01121982">
    <property type="protein sequence ID" value="VDM83260.1"/>
    <property type="molecule type" value="Genomic_DNA"/>
</dbReference>
<dbReference type="PANTHER" id="PTHR47327">
    <property type="entry name" value="FI18240P1-RELATED"/>
    <property type="match status" value="1"/>
</dbReference>
<keyword evidence="2" id="KW-1185">Reference proteome</keyword>
<dbReference type="PANTHER" id="PTHR47327:SF3">
    <property type="entry name" value="PAN DOMAIN PROTEIN"/>
    <property type="match status" value="1"/>
</dbReference>
<name>A0A3P7JCH4_STRVU</name>
<evidence type="ECO:0000313" key="2">
    <source>
        <dbReference type="Proteomes" id="UP000270094"/>
    </source>
</evidence>
<dbReference type="InterPro" id="IPR052774">
    <property type="entry name" value="Celegans_DevNeuronal_Protein"/>
</dbReference>
<reference evidence="1 2" key="1">
    <citation type="submission" date="2018-11" db="EMBL/GenBank/DDBJ databases">
        <authorList>
            <consortium name="Pathogen Informatics"/>
        </authorList>
    </citation>
    <scope>NUCLEOTIDE SEQUENCE [LARGE SCALE GENOMIC DNA]</scope>
</reference>
<organism evidence="1 2">
    <name type="scientific">Strongylus vulgaris</name>
    <name type="common">Blood worm</name>
    <dbReference type="NCBI Taxonomy" id="40348"/>
    <lineage>
        <taxon>Eukaryota</taxon>
        <taxon>Metazoa</taxon>
        <taxon>Ecdysozoa</taxon>
        <taxon>Nematoda</taxon>
        <taxon>Chromadorea</taxon>
        <taxon>Rhabditida</taxon>
        <taxon>Rhabditina</taxon>
        <taxon>Rhabditomorpha</taxon>
        <taxon>Strongyloidea</taxon>
        <taxon>Strongylidae</taxon>
        <taxon>Strongylus</taxon>
    </lineage>
</organism>
<gene>
    <name evidence="1" type="ORF">SVUK_LOCUS18258</name>
</gene>
<dbReference type="OrthoDB" id="5775605at2759"/>
<protein>
    <recommendedName>
        <fullName evidence="3">ZP domain-containing protein</fullName>
    </recommendedName>
</protein>
<dbReference type="AlphaFoldDB" id="A0A3P7JCH4"/>
<feature type="non-terminal residue" evidence="1">
    <location>
        <position position="226"/>
    </location>
</feature>
<accession>A0A3P7JCH4</accession>
<sequence length="226" mass="25056">MEALVVVSLDGVLPHQVTTEWDRFYRVSCDVSMDKMTKEGSVVVTTIYEASSQNTTVLEVATPPPVTAELTILNQLEEPLHKPPEWEVSETACPSLLLRTGMLRCPRYPALVGPVEQDFDKNRLKSDLRAFRLDGSYDVQIICTIMFCAGPNGCPVSNCLDSGTNELFMSHGRKKRSTPSTEGQTEETLSAIIRVLAKGEEEELQSSNQTVHSLHHLDDLVCMSET</sequence>